<organism evidence="2 3">
    <name type="scientific">Bradyrhizobium icense</name>
    <dbReference type="NCBI Taxonomy" id="1274631"/>
    <lineage>
        <taxon>Bacteria</taxon>
        <taxon>Pseudomonadati</taxon>
        <taxon>Pseudomonadota</taxon>
        <taxon>Alphaproteobacteria</taxon>
        <taxon>Hyphomicrobiales</taxon>
        <taxon>Nitrobacteraceae</taxon>
        <taxon>Bradyrhizobium</taxon>
    </lineage>
</organism>
<accession>A0A1B1UDI9</accession>
<dbReference type="Proteomes" id="UP000092839">
    <property type="component" value="Chromosome"/>
</dbReference>
<feature type="region of interest" description="Disordered" evidence="1">
    <location>
        <begin position="173"/>
        <end position="194"/>
    </location>
</feature>
<keyword evidence="3" id="KW-1185">Reference proteome</keyword>
<dbReference type="AlphaFoldDB" id="A0A1B1UDI9"/>
<protein>
    <submittedName>
        <fullName evidence="2">Uncharacterized protein</fullName>
    </submittedName>
</protein>
<dbReference type="EMBL" id="CP016428">
    <property type="protein sequence ID" value="ANW00805.1"/>
    <property type="molecule type" value="Genomic_DNA"/>
</dbReference>
<evidence type="ECO:0000256" key="1">
    <source>
        <dbReference type="SAM" id="MobiDB-lite"/>
    </source>
</evidence>
<gene>
    <name evidence="2" type="ORF">LMTR13_12095</name>
</gene>
<dbReference type="OrthoDB" id="8241964at2"/>
<evidence type="ECO:0000313" key="3">
    <source>
        <dbReference type="Proteomes" id="UP000092839"/>
    </source>
</evidence>
<dbReference type="KEGG" id="bic:LMTR13_12095"/>
<evidence type="ECO:0000313" key="2">
    <source>
        <dbReference type="EMBL" id="ANW00805.1"/>
    </source>
</evidence>
<reference evidence="2 3" key="1">
    <citation type="submission" date="2016-07" db="EMBL/GenBank/DDBJ databases">
        <title>Complete genome sequence of Bradyrhizobium icense LMTR 13T, a potential inoculant strain isolated from lima bean (Phaseolus lunatus) in Peru.</title>
        <authorList>
            <person name="Ormeno-Orrillo E."/>
            <person name="Duran D."/>
            <person name="Rogel M.A."/>
            <person name="Rey L."/>
            <person name="Imperial J."/>
            <person name="Ruiz-Argueso T."/>
            <person name="Martinez-Romero E."/>
        </authorList>
    </citation>
    <scope>NUCLEOTIDE SEQUENCE [LARGE SCALE GENOMIC DNA]</scope>
    <source>
        <strain evidence="2 3">LMTR 13</strain>
    </source>
</reference>
<name>A0A1B1UDI9_9BRAD</name>
<dbReference type="RefSeq" id="WP_065728078.1">
    <property type="nucleotide sequence ID" value="NZ_CP016428.1"/>
</dbReference>
<sequence>MQKFLLAISVVVIAILGGALAVILQDPQVSTLELDRDRAALSAEISAIQAESAKYESGLLKSLIEVRLAITKNTLAMLDQKRTAFIRRVSLNYRLDSRPVHEASDQELKLIIDDLSQAERKANASKQEAARYSGGLLQAVALMKAETDEMSVSQLRLKFYSAKHGIPIALPNVSDNVKPPTQPPGKIVKDREAL</sequence>
<proteinExistence type="predicted"/>